<reference evidence="1 2" key="1">
    <citation type="submission" date="2024-10" db="EMBL/GenBank/DDBJ databases">
        <title>Updated reference genomes for cyclostephanoid diatoms.</title>
        <authorList>
            <person name="Roberts W.R."/>
            <person name="Alverson A.J."/>
        </authorList>
    </citation>
    <scope>NUCLEOTIDE SEQUENCE [LARGE SCALE GENOMIC DNA]</scope>
    <source>
        <strain evidence="1 2">AJA228-03</strain>
    </source>
</reference>
<name>A0ABD3R135_9STRA</name>
<comment type="caution">
    <text evidence="1">The sequence shown here is derived from an EMBL/GenBank/DDBJ whole genome shotgun (WGS) entry which is preliminary data.</text>
</comment>
<dbReference type="AlphaFoldDB" id="A0ABD3R135"/>
<organism evidence="1 2">
    <name type="scientific">Cyclostephanos tholiformis</name>
    <dbReference type="NCBI Taxonomy" id="382380"/>
    <lineage>
        <taxon>Eukaryota</taxon>
        <taxon>Sar</taxon>
        <taxon>Stramenopiles</taxon>
        <taxon>Ochrophyta</taxon>
        <taxon>Bacillariophyta</taxon>
        <taxon>Coscinodiscophyceae</taxon>
        <taxon>Thalassiosirophycidae</taxon>
        <taxon>Stephanodiscales</taxon>
        <taxon>Stephanodiscaceae</taxon>
        <taxon>Cyclostephanos</taxon>
    </lineage>
</organism>
<dbReference type="Proteomes" id="UP001530377">
    <property type="component" value="Unassembled WGS sequence"/>
</dbReference>
<gene>
    <name evidence="1" type="ORF">ACHAXA_008223</name>
</gene>
<evidence type="ECO:0008006" key="3">
    <source>
        <dbReference type="Google" id="ProtNLM"/>
    </source>
</evidence>
<sequence length="194" mass="22795">MSTHGMLEMVQDHPTWWKIDGQWKSFKYTKPFSQYLKAKHWVDNVNNCRYDPIGLEEVWRTKWWAMRQFTFLCSVAEVNAVQSRARGKNKGADPQLNFCQAMAQQMIENTLDDPPTPEVAPVRRWLKRNADHALKKRAAFEGEWDLDRRKFKRVTTDYVRLKCRECGKKCRTFCSCNPGKPLCTGCYALHSNEL</sequence>
<proteinExistence type="predicted"/>
<keyword evidence="2" id="KW-1185">Reference proteome</keyword>
<evidence type="ECO:0000313" key="2">
    <source>
        <dbReference type="Proteomes" id="UP001530377"/>
    </source>
</evidence>
<protein>
    <recommendedName>
        <fullName evidence="3">PiggyBac transposable element-derived protein domain-containing protein</fullName>
    </recommendedName>
</protein>
<accession>A0ABD3R135</accession>
<evidence type="ECO:0000313" key="1">
    <source>
        <dbReference type="EMBL" id="KAL3806239.1"/>
    </source>
</evidence>
<dbReference type="EMBL" id="JALLPB020000855">
    <property type="protein sequence ID" value="KAL3806239.1"/>
    <property type="molecule type" value="Genomic_DNA"/>
</dbReference>